<keyword evidence="1" id="KW-0472">Membrane</keyword>
<reference evidence="3" key="2">
    <citation type="submission" date="2015-08" db="UniProtKB">
        <authorList>
            <consortium name="WormBaseParasite"/>
        </authorList>
    </citation>
    <scope>IDENTIFICATION</scope>
</reference>
<organism evidence="2 3">
    <name type="scientific">Strongyloides venezuelensis</name>
    <name type="common">Threadworm</name>
    <dbReference type="NCBI Taxonomy" id="75913"/>
    <lineage>
        <taxon>Eukaryota</taxon>
        <taxon>Metazoa</taxon>
        <taxon>Ecdysozoa</taxon>
        <taxon>Nematoda</taxon>
        <taxon>Chromadorea</taxon>
        <taxon>Rhabditida</taxon>
        <taxon>Tylenchina</taxon>
        <taxon>Panagrolaimomorpha</taxon>
        <taxon>Strongyloidoidea</taxon>
        <taxon>Strongyloididae</taxon>
        <taxon>Strongyloides</taxon>
    </lineage>
</organism>
<dbReference type="WBParaSite" id="SVE_0599000.1">
    <property type="protein sequence ID" value="SVE_0599000.1"/>
    <property type="gene ID" value="SVE_0599000"/>
</dbReference>
<name>A0A0K0FAY4_STRVS</name>
<proteinExistence type="predicted"/>
<protein>
    <submittedName>
        <fullName evidence="3">Ovule protein</fullName>
    </submittedName>
</protein>
<reference evidence="2" key="1">
    <citation type="submission" date="2014-07" db="EMBL/GenBank/DDBJ databases">
        <authorList>
            <person name="Martin A.A"/>
            <person name="De Silva N."/>
        </authorList>
    </citation>
    <scope>NUCLEOTIDE SEQUENCE</scope>
</reference>
<keyword evidence="2" id="KW-1185">Reference proteome</keyword>
<evidence type="ECO:0000313" key="2">
    <source>
        <dbReference type="Proteomes" id="UP000035680"/>
    </source>
</evidence>
<keyword evidence="1" id="KW-0812">Transmembrane</keyword>
<evidence type="ECO:0000256" key="1">
    <source>
        <dbReference type="SAM" id="Phobius"/>
    </source>
</evidence>
<dbReference type="Proteomes" id="UP000035680">
    <property type="component" value="Unassembled WGS sequence"/>
</dbReference>
<accession>A0A0K0FAY4</accession>
<sequence>MLLVANSRSVKIEILLKEHYFEFHYVICIVILYVPFYFGSCSCLKLLVIESKYWHNKKKVELYIMMR</sequence>
<keyword evidence="1" id="KW-1133">Transmembrane helix</keyword>
<feature type="transmembrane region" description="Helical" evidence="1">
    <location>
        <begin position="23"/>
        <end position="48"/>
    </location>
</feature>
<evidence type="ECO:0000313" key="3">
    <source>
        <dbReference type="WBParaSite" id="SVE_0599000.1"/>
    </source>
</evidence>
<dbReference type="AlphaFoldDB" id="A0A0K0FAY4"/>